<dbReference type="EMBL" id="VUMW01000001">
    <property type="protein sequence ID" value="MST78958.1"/>
    <property type="molecule type" value="Genomic_DNA"/>
</dbReference>
<dbReference type="Proteomes" id="UP000452141">
    <property type="component" value="Unassembled WGS sequence"/>
</dbReference>
<evidence type="ECO:0000313" key="2">
    <source>
        <dbReference type="Proteomes" id="UP000452141"/>
    </source>
</evidence>
<dbReference type="RefSeq" id="WP_154486178.1">
    <property type="nucleotide sequence ID" value="NZ_VUMW01000001.1"/>
</dbReference>
<organism evidence="1 2">
    <name type="scientific">Lactobacillus equicursoris</name>
    <dbReference type="NCBI Taxonomy" id="420645"/>
    <lineage>
        <taxon>Bacteria</taxon>
        <taxon>Bacillati</taxon>
        <taxon>Bacillota</taxon>
        <taxon>Bacilli</taxon>
        <taxon>Lactobacillales</taxon>
        <taxon>Lactobacillaceae</taxon>
        <taxon>Lactobacillus</taxon>
    </lineage>
</organism>
<protein>
    <submittedName>
        <fullName evidence="1">Uncharacterized protein</fullName>
    </submittedName>
</protein>
<reference evidence="1 2" key="1">
    <citation type="submission" date="2019-08" db="EMBL/GenBank/DDBJ databases">
        <title>In-depth cultivation of the pig gut microbiome towards novel bacterial diversity and tailored functional studies.</title>
        <authorList>
            <person name="Wylensek D."/>
            <person name="Hitch T.C.A."/>
            <person name="Clavel T."/>
        </authorList>
    </citation>
    <scope>NUCLEOTIDE SEQUENCE [LARGE SCALE GENOMIC DNA]</scope>
    <source>
        <strain evidence="1 2">WCA-470BD-2E</strain>
    </source>
</reference>
<dbReference type="InterPro" id="IPR011050">
    <property type="entry name" value="Pectin_lyase_fold/virulence"/>
</dbReference>
<dbReference type="AlphaFoldDB" id="A0A844FKQ8"/>
<accession>A0A844FKQ8</accession>
<evidence type="ECO:0000313" key="1">
    <source>
        <dbReference type="EMBL" id="MST78958.1"/>
    </source>
</evidence>
<name>A0A844FKQ8_9LACO</name>
<gene>
    <name evidence="1" type="ORF">FYJ61_00340</name>
</gene>
<comment type="caution">
    <text evidence="1">The sequence shown here is derived from an EMBL/GenBank/DDBJ whole genome shotgun (WGS) entry which is preliminary data.</text>
</comment>
<dbReference type="SUPFAM" id="SSF51126">
    <property type="entry name" value="Pectin lyase-like"/>
    <property type="match status" value="1"/>
</dbReference>
<proteinExistence type="predicted"/>
<sequence length="370" mass="41062">MTRYIKVGTGGGEVTWHRAMLDLTPGDYLMLEPGYYDWPRGKVIEDITIQGLGANPEDTRIRSFFRIGPNSGRVCFENLYLEPYGETNTIDLPEDANSYLIFRNCVLKGNNSKITTLAINGQASVFLFSTRLTGGSISFFATSSFRLEMADCDLDFASDDFGAISFEGEGTAIINNSRLAGAITSFDSCNIELDINNSEVGCLNLTGRTWLNLLNSQIVQPEYSLYARGDCWLNIVSSDFFGQFCLAERARVLIQNSELYSLQARDEARMTLTNVVIEATTSLEGTSLADCQLVTFKSNGDYQYFVYLVDSAQLTGRNLLFEPNASTALVEDQALLKANALYHQGQPLEIKCQKPENISLLGIKWTALKE</sequence>